<protein>
    <submittedName>
        <fullName evidence="1">Uncharacterized protein</fullName>
    </submittedName>
</protein>
<evidence type="ECO:0000313" key="1">
    <source>
        <dbReference type="EMBL" id="AAU24212.1"/>
    </source>
</evidence>
<dbReference type="EMBL" id="CP000002">
    <property type="protein sequence ID" value="AAU24212.1"/>
    <property type="molecule type" value="Genomic_DNA"/>
</dbReference>
<keyword evidence="2" id="KW-1185">Reference proteome</keyword>
<accession>Q62SP7</accession>
<dbReference type="KEGG" id="bli:BL03691"/>
<sequence>MIAKHRGYDSYMEDPFLDHEVKNADLKGAEIVSGLKLEIDKITVSISAIVHWTIVRWTIILIKYLKSKQLGKTPSTKSRTHFDVNSTVILESQKATIFLREVQWVPLKKSTPKTLRTCSTNSC</sequence>
<gene>
    <name evidence="1" type="ordered locus">BL03691</name>
</gene>
<proteinExistence type="predicted"/>
<dbReference type="Proteomes" id="UP000000606">
    <property type="component" value="Chromosome"/>
</dbReference>
<dbReference type="STRING" id="279010.BL03691"/>
<dbReference type="HOGENOM" id="CLU_2010692_0_0_9"/>
<evidence type="ECO:0000313" key="2">
    <source>
        <dbReference type="Proteomes" id="UP000000606"/>
    </source>
</evidence>
<organism evidence="1 2">
    <name type="scientific">Bacillus licheniformis (strain ATCC 14580 / DSM 13 / JCM 2505 / CCUG 7422 / NBRC 12200 / NCIMB 9375 / NCTC 10341 / NRRL NRS-1264 / Gibson 46)</name>
    <dbReference type="NCBI Taxonomy" id="279010"/>
    <lineage>
        <taxon>Bacteria</taxon>
        <taxon>Bacillati</taxon>
        <taxon>Bacillota</taxon>
        <taxon>Bacilli</taxon>
        <taxon>Bacillales</taxon>
        <taxon>Bacillaceae</taxon>
        <taxon>Bacillus</taxon>
    </lineage>
</organism>
<reference evidence="1 2" key="1">
    <citation type="journal article" date="2004" name="Genome Biol.">
        <title>Complete genome sequence of the industrial bacterium Bacillus licheniformis and comparisons with closely related Bacillus species.</title>
        <authorList>
            <person name="Rey M.W."/>
            <person name="Ramaiya P."/>
            <person name="Nelson B.A."/>
            <person name="Brody-Karpin S.D."/>
            <person name="Zaretsky E.J."/>
            <person name="Tang M."/>
            <person name="Lopez de Leon A."/>
            <person name="Xiang H."/>
            <person name="Gusti V."/>
            <person name="Clausen I.G."/>
            <person name="Olsen P.B."/>
            <person name="Rasmussen M.D."/>
            <person name="Andersen J.T."/>
            <person name="Jorgensen P.L."/>
            <person name="Larsen T.S."/>
            <person name="Sorokin A."/>
            <person name="Bolotin A."/>
            <person name="Lapidus A."/>
            <person name="Galleron N."/>
            <person name="Ehrlich S.D."/>
            <person name="Berka R.M."/>
        </authorList>
    </citation>
    <scope>NUCLEOTIDE SEQUENCE [LARGE SCALE GENOMIC DNA]</scope>
    <source>
        <strain evidence="2">ATCC 14580 / DSM 13 / JCM 2505 / CCUG 7422 / NBRC 12200 / NCIMB 9375 / NCTC 10341 / NRRL NRS-1264 / Gibson 46</strain>
    </source>
</reference>
<accession>Q65H89</accession>
<dbReference type="AlphaFoldDB" id="Q65H89"/>
<name>Q65H89_BACLD</name>
<dbReference type="KEGG" id="bld:BLi02703"/>